<comment type="subcellular location">
    <subcellularLocation>
        <location evidence="1">Cell membrane</location>
        <topology evidence="1">Multi-pass membrane protein</topology>
    </subcellularLocation>
</comment>
<proteinExistence type="predicted"/>
<organism evidence="8 9">
    <name type="scientific">Sphingomonas aurantiaca</name>
    <dbReference type="NCBI Taxonomy" id="185949"/>
    <lineage>
        <taxon>Bacteria</taxon>
        <taxon>Pseudomonadati</taxon>
        <taxon>Pseudomonadota</taxon>
        <taxon>Alphaproteobacteria</taxon>
        <taxon>Sphingomonadales</taxon>
        <taxon>Sphingomonadaceae</taxon>
        <taxon>Sphingomonas</taxon>
    </lineage>
</organism>
<protein>
    <submittedName>
        <fullName evidence="8">Prepilin peptidase CpaA</fullName>
    </submittedName>
</protein>
<feature type="transmembrane region" description="Helical" evidence="6">
    <location>
        <begin position="31"/>
        <end position="48"/>
    </location>
</feature>
<gene>
    <name evidence="8" type="ORF">C8J26_1009</name>
</gene>
<dbReference type="Proteomes" id="UP000244189">
    <property type="component" value="Unassembled WGS sequence"/>
</dbReference>
<dbReference type="RefSeq" id="WP_056411541.1">
    <property type="nucleotide sequence ID" value="NZ_JASPFN010000001.1"/>
</dbReference>
<keyword evidence="4 6" id="KW-1133">Transmembrane helix</keyword>
<comment type="caution">
    <text evidence="8">The sequence shown here is derived from an EMBL/GenBank/DDBJ whole genome shotgun (WGS) entry which is preliminary data.</text>
</comment>
<keyword evidence="3 6" id="KW-0812">Transmembrane</keyword>
<reference evidence="8 9" key="1">
    <citation type="submission" date="2018-04" db="EMBL/GenBank/DDBJ databases">
        <title>Genomic Encyclopedia of Type Strains, Phase III (KMG-III): the genomes of soil and plant-associated and newly described type strains.</title>
        <authorList>
            <person name="Whitman W."/>
        </authorList>
    </citation>
    <scope>NUCLEOTIDE SEQUENCE [LARGE SCALE GENOMIC DNA]</scope>
    <source>
        <strain evidence="8 9">MA101b</strain>
    </source>
</reference>
<dbReference type="InterPro" id="IPR000045">
    <property type="entry name" value="Prepilin_IV_endopep_pep"/>
</dbReference>
<keyword evidence="2" id="KW-1003">Cell membrane</keyword>
<evidence type="ECO:0000256" key="1">
    <source>
        <dbReference type="ARBA" id="ARBA00004651"/>
    </source>
</evidence>
<keyword evidence="5 6" id="KW-0472">Membrane</keyword>
<dbReference type="GO" id="GO:0004190">
    <property type="term" value="F:aspartic-type endopeptidase activity"/>
    <property type="evidence" value="ECO:0007669"/>
    <property type="project" value="InterPro"/>
</dbReference>
<feature type="domain" description="Prepilin type IV endopeptidase peptidase" evidence="7">
    <location>
        <begin position="14"/>
        <end position="117"/>
    </location>
</feature>
<accession>A0A2T5GTS6</accession>
<dbReference type="GO" id="GO:0005886">
    <property type="term" value="C:plasma membrane"/>
    <property type="evidence" value="ECO:0007669"/>
    <property type="project" value="UniProtKB-SubCell"/>
</dbReference>
<evidence type="ECO:0000313" key="8">
    <source>
        <dbReference type="EMBL" id="PTQ62726.1"/>
    </source>
</evidence>
<evidence type="ECO:0000256" key="2">
    <source>
        <dbReference type="ARBA" id="ARBA00022475"/>
    </source>
</evidence>
<feature type="transmembrane region" description="Helical" evidence="6">
    <location>
        <begin position="60"/>
        <end position="80"/>
    </location>
</feature>
<dbReference type="PANTHER" id="PTHR36506">
    <property type="entry name" value="PREFLAGELLIN PEPTIDASE"/>
    <property type="match status" value="1"/>
</dbReference>
<keyword evidence="9" id="KW-1185">Reference proteome</keyword>
<evidence type="ECO:0000256" key="6">
    <source>
        <dbReference type="SAM" id="Phobius"/>
    </source>
</evidence>
<evidence type="ECO:0000256" key="4">
    <source>
        <dbReference type="ARBA" id="ARBA00022989"/>
    </source>
</evidence>
<dbReference type="AlphaFoldDB" id="A0A2T5GTS6"/>
<evidence type="ECO:0000256" key="5">
    <source>
        <dbReference type="ARBA" id="ARBA00023136"/>
    </source>
</evidence>
<dbReference type="InterPro" id="IPR052218">
    <property type="entry name" value="Preflagellin_Peptidase"/>
</dbReference>
<evidence type="ECO:0000259" key="7">
    <source>
        <dbReference type="Pfam" id="PF01478"/>
    </source>
</evidence>
<evidence type="ECO:0000256" key="3">
    <source>
        <dbReference type="ARBA" id="ARBA00022692"/>
    </source>
</evidence>
<dbReference type="Pfam" id="PF01478">
    <property type="entry name" value="Peptidase_A24"/>
    <property type="match status" value="1"/>
</dbReference>
<dbReference type="PANTHER" id="PTHR36506:SF1">
    <property type="entry name" value="PREFLAGELLIN PEPTIDASE"/>
    <property type="match status" value="1"/>
</dbReference>
<name>A0A2T5GTS6_9SPHN</name>
<sequence>MGWNIALPILIFALGGLLVSAGIEDARTREIANWKNAAVALLAPLWWYANGLDIWPDMALQLGVALAVFAVFLLVFHFGLMGGGDVKLIVALALWLPFPAYLSMLMVMSIAGGVVTIVMMAERIIKKTSATIEVPYGVAIAFAGLLALREPLLNQFQS</sequence>
<dbReference type="EMBL" id="QAOG01000001">
    <property type="protein sequence ID" value="PTQ62726.1"/>
    <property type="molecule type" value="Genomic_DNA"/>
</dbReference>
<dbReference type="Gene3D" id="1.20.120.1220">
    <property type="match status" value="1"/>
</dbReference>
<feature type="transmembrane region" description="Helical" evidence="6">
    <location>
        <begin position="130"/>
        <end position="148"/>
    </location>
</feature>
<feature type="transmembrane region" description="Helical" evidence="6">
    <location>
        <begin position="100"/>
        <end position="118"/>
    </location>
</feature>
<evidence type="ECO:0000313" key="9">
    <source>
        <dbReference type="Proteomes" id="UP000244189"/>
    </source>
</evidence>